<evidence type="ECO:0000256" key="4">
    <source>
        <dbReference type="ARBA" id="ARBA00016218"/>
    </source>
</evidence>
<dbReference type="PROSITE" id="PS00794">
    <property type="entry name" value="HPPK"/>
    <property type="match status" value="1"/>
</dbReference>
<evidence type="ECO:0000256" key="1">
    <source>
        <dbReference type="ARBA" id="ARBA00005051"/>
    </source>
</evidence>
<dbReference type="NCBIfam" id="TIGR01498">
    <property type="entry name" value="folK"/>
    <property type="match status" value="1"/>
</dbReference>
<keyword evidence="15" id="KW-1185">Reference proteome</keyword>
<accession>A0A7R6PT01</accession>
<dbReference type="UniPathway" id="UPA00077">
    <property type="reaction ID" value="UER00155"/>
</dbReference>
<evidence type="ECO:0000256" key="6">
    <source>
        <dbReference type="ARBA" id="ARBA00022741"/>
    </source>
</evidence>
<evidence type="ECO:0000256" key="10">
    <source>
        <dbReference type="ARBA" id="ARBA00029409"/>
    </source>
</evidence>
<dbReference type="GO" id="GO:0046656">
    <property type="term" value="P:folic acid biosynthetic process"/>
    <property type="evidence" value="ECO:0007669"/>
    <property type="project" value="UniProtKB-KW"/>
</dbReference>
<dbReference type="EMBL" id="AP017470">
    <property type="protein sequence ID" value="BBB32067.1"/>
    <property type="molecule type" value="Genomic_DNA"/>
</dbReference>
<feature type="domain" description="7,8-dihydro-6-hydroxymethylpterin-pyrophosphokinase" evidence="13">
    <location>
        <begin position="89"/>
        <end position="100"/>
    </location>
</feature>
<protein>
    <recommendedName>
        <fullName evidence="4">2-amino-4-hydroxy-6-hydroxymethyldihydropteridine pyrophosphokinase</fullName>
        <ecNumber evidence="3">2.7.6.3</ecNumber>
    </recommendedName>
    <alternativeName>
        <fullName evidence="11">6-hydroxymethyl-7,8-dihydropterin pyrophosphokinase</fullName>
    </alternativeName>
    <alternativeName>
        <fullName evidence="12">7,8-dihydro-6-hydroxymethylpterin-pyrophosphokinase</fullName>
    </alternativeName>
</protein>
<name>A0A7R6PT01_9BACT</name>
<evidence type="ECO:0000313" key="15">
    <source>
        <dbReference type="Proteomes" id="UP000595564"/>
    </source>
</evidence>
<keyword evidence="6" id="KW-0547">Nucleotide-binding</keyword>
<evidence type="ECO:0000256" key="11">
    <source>
        <dbReference type="ARBA" id="ARBA00029766"/>
    </source>
</evidence>
<evidence type="ECO:0000313" key="14">
    <source>
        <dbReference type="EMBL" id="BBB32067.1"/>
    </source>
</evidence>
<dbReference type="CDD" id="cd00483">
    <property type="entry name" value="HPPK"/>
    <property type="match status" value="1"/>
</dbReference>
<keyword evidence="5 14" id="KW-0808">Transferase</keyword>
<dbReference type="AlphaFoldDB" id="A0A7R6PT01"/>
<evidence type="ECO:0000256" key="2">
    <source>
        <dbReference type="ARBA" id="ARBA00005810"/>
    </source>
</evidence>
<dbReference type="KEGG" id="thyd:TTHT_0476"/>
<dbReference type="Gene3D" id="3.30.70.560">
    <property type="entry name" value="7,8-Dihydro-6-hydroxymethylpterin-pyrophosphokinase HPPK"/>
    <property type="match status" value="1"/>
</dbReference>
<proteinExistence type="inferred from homology"/>
<keyword evidence="7 14" id="KW-0418">Kinase</keyword>
<dbReference type="PANTHER" id="PTHR43071:SF1">
    <property type="entry name" value="2-AMINO-4-HYDROXY-6-HYDROXYMETHYLDIHYDROPTERIDINE PYROPHOSPHOKINASE"/>
    <property type="match status" value="1"/>
</dbReference>
<dbReference type="InterPro" id="IPR000550">
    <property type="entry name" value="Hppk"/>
</dbReference>
<dbReference type="GO" id="GO:0016301">
    <property type="term" value="F:kinase activity"/>
    <property type="evidence" value="ECO:0007669"/>
    <property type="project" value="UniProtKB-KW"/>
</dbReference>
<comment type="pathway">
    <text evidence="1">Cofactor biosynthesis; tetrahydrofolate biosynthesis; 2-amino-4-hydroxy-6-hydroxymethyl-7,8-dihydropteridine diphosphate from 7,8-dihydroneopterin triphosphate: step 4/4.</text>
</comment>
<sequence length="166" mass="19271">MNNEKVVLAFGSNIGDREKNIKTALNFLGANKVKLEKLSSFYKTNPVDYTNQPEFINCVGIFTTTLNPFKLLRLIKQIEKRMGRETNIDKGPRNIDIDIIFYSRICTYTHNLQIPHPSYMDRLFVLQPLEEIMPDYIPVNTNLSIKELVKQSKDRQSNPKKIKIHS</sequence>
<evidence type="ECO:0000259" key="13">
    <source>
        <dbReference type="PROSITE" id="PS00794"/>
    </source>
</evidence>
<dbReference type="GO" id="GO:0003848">
    <property type="term" value="F:2-amino-4-hydroxy-6-hydroxymethyldihydropteridine diphosphokinase activity"/>
    <property type="evidence" value="ECO:0007669"/>
    <property type="project" value="UniProtKB-EC"/>
</dbReference>
<evidence type="ECO:0000256" key="12">
    <source>
        <dbReference type="ARBA" id="ARBA00033413"/>
    </source>
</evidence>
<evidence type="ECO:0000256" key="5">
    <source>
        <dbReference type="ARBA" id="ARBA00022679"/>
    </source>
</evidence>
<dbReference type="PANTHER" id="PTHR43071">
    <property type="entry name" value="2-AMINO-4-HYDROXY-6-HYDROXYMETHYLDIHYDROPTERIDINE PYROPHOSPHOKINASE"/>
    <property type="match status" value="1"/>
</dbReference>
<organism evidence="14 15">
    <name type="scientific">Thermotomaculum hydrothermale</name>
    <dbReference type="NCBI Taxonomy" id="981385"/>
    <lineage>
        <taxon>Bacteria</taxon>
        <taxon>Pseudomonadati</taxon>
        <taxon>Acidobacteriota</taxon>
        <taxon>Holophagae</taxon>
        <taxon>Thermotomaculales</taxon>
        <taxon>Thermotomaculaceae</taxon>
        <taxon>Thermotomaculum</taxon>
    </lineage>
</organism>
<dbReference type="GO" id="GO:0046654">
    <property type="term" value="P:tetrahydrofolate biosynthetic process"/>
    <property type="evidence" value="ECO:0007669"/>
    <property type="project" value="UniProtKB-UniPathway"/>
</dbReference>
<dbReference type="Proteomes" id="UP000595564">
    <property type="component" value="Chromosome"/>
</dbReference>
<evidence type="ECO:0000256" key="8">
    <source>
        <dbReference type="ARBA" id="ARBA00022840"/>
    </source>
</evidence>
<keyword evidence="9" id="KW-0289">Folate biosynthesis</keyword>
<dbReference type="Pfam" id="PF01288">
    <property type="entry name" value="HPPK"/>
    <property type="match status" value="1"/>
</dbReference>
<evidence type="ECO:0000256" key="9">
    <source>
        <dbReference type="ARBA" id="ARBA00022909"/>
    </source>
</evidence>
<dbReference type="InterPro" id="IPR035907">
    <property type="entry name" value="Hppk_sf"/>
</dbReference>
<dbReference type="SUPFAM" id="SSF55083">
    <property type="entry name" value="6-hydroxymethyl-7,8-dihydropterin pyrophosphokinase, HPPK"/>
    <property type="match status" value="1"/>
</dbReference>
<comment type="function">
    <text evidence="10">Catalyzes the transfer of pyrophosphate from adenosine triphosphate (ATP) to 6-hydroxymethyl-7,8-dihydropterin, an enzymatic step in folate biosynthesis pathway.</text>
</comment>
<dbReference type="EC" id="2.7.6.3" evidence="3"/>
<evidence type="ECO:0000256" key="3">
    <source>
        <dbReference type="ARBA" id="ARBA00013253"/>
    </source>
</evidence>
<comment type="similarity">
    <text evidence="2">Belongs to the HPPK family.</text>
</comment>
<reference evidence="14 15" key="1">
    <citation type="journal article" date="2012" name="Extremophiles">
        <title>Thermotomaculum hydrothermale gen. nov., sp. nov., a novel heterotrophic thermophile within the phylum Acidobacteria from a deep-sea hydrothermal vent chimney in the Southern Okinawa Trough.</title>
        <authorList>
            <person name="Izumi H."/>
            <person name="Nunoura T."/>
            <person name="Miyazaki M."/>
            <person name="Mino S."/>
            <person name="Toki T."/>
            <person name="Takai K."/>
            <person name="Sako Y."/>
            <person name="Sawabe T."/>
            <person name="Nakagawa S."/>
        </authorList>
    </citation>
    <scope>NUCLEOTIDE SEQUENCE [LARGE SCALE GENOMIC DNA]</scope>
    <source>
        <strain evidence="14 15">AC55</strain>
    </source>
</reference>
<keyword evidence="8" id="KW-0067">ATP-binding</keyword>
<dbReference type="RefSeq" id="WP_201328406.1">
    <property type="nucleotide sequence ID" value="NZ_AP017470.1"/>
</dbReference>
<dbReference type="GO" id="GO:0005524">
    <property type="term" value="F:ATP binding"/>
    <property type="evidence" value="ECO:0007669"/>
    <property type="project" value="UniProtKB-KW"/>
</dbReference>
<evidence type="ECO:0000256" key="7">
    <source>
        <dbReference type="ARBA" id="ARBA00022777"/>
    </source>
</evidence>
<gene>
    <name evidence="14" type="primary">folK</name>
    <name evidence="14" type="ORF">TTHT_0476</name>
</gene>